<feature type="transmembrane region" description="Helical" evidence="6">
    <location>
        <begin position="145"/>
        <end position="167"/>
    </location>
</feature>
<dbReference type="PANTHER" id="PTHR11266:SF80">
    <property type="entry name" value="PEROXISOMAL MEMBRANE PROTEIN 2"/>
    <property type="match status" value="1"/>
</dbReference>
<evidence type="ECO:0000313" key="8">
    <source>
        <dbReference type="EMBL" id="TKA27576.1"/>
    </source>
</evidence>
<evidence type="ECO:0000256" key="2">
    <source>
        <dbReference type="ARBA" id="ARBA00006824"/>
    </source>
</evidence>
<keyword evidence="5 6" id="KW-0472">Membrane</keyword>
<feature type="compositionally biased region" description="Basic and acidic residues" evidence="7">
    <location>
        <begin position="103"/>
        <end position="120"/>
    </location>
</feature>
<sequence length="233" mass="25619">MVSQLLRAMTQAAVLSALSNIIGQLITCHKSNASYTISPTVLLQFTLFSLLACPPNFVWQSWLEGQFPGYTESLAPSEKERLVDDAVQGKTSGSVTNFNGSVKKRDGENGVTKNKDEGAMTEKNTTLSPAKASKRLNKKNTLIKFSLDQTIGAAVNTILFLVGIALLRGQSWDFIYKQVTHDFWPMIYAGQRLWPMVSVMQFTVVPFEYRQLVGSSVGLVWGVYLSLIAGGSK</sequence>
<dbReference type="EMBL" id="NAJL01000022">
    <property type="protein sequence ID" value="TKA27576.1"/>
    <property type="molecule type" value="Genomic_DNA"/>
</dbReference>
<evidence type="ECO:0000256" key="1">
    <source>
        <dbReference type="ARBA" id="ARBA00004141"/>
    </source>
</evidence>
<dbReference type="AlphaFoldDB" id="A0A4U0TZU7"/>
<evidence type="ECO:0000256" key="7">
    <source>
        <dbReference type="SAM" id="MobiDB-lite"/>
    </source>
</evidence>
<comment type="subcellular location">
    <subcellularLocation>
        <location evidence="1">Membrane</location>
        <topology evidence="1">Multi-pass membrane protein</topology>
    </subcellularLocation>
</comment>
<evidence type="ECO:0000256" key="5">
    <source>
        <dbReference type="ARBA" id="ARBA00023136"/>
    </source>
</evidence>
<reference evidence="8 9" key="1">
    <citation type="submission" date="2017-03" db="EMBL/GenBank/DDBJ databases">
        <title>Genomes of endolithic fungi from Antarctica.</title>
        <authorList>
            <person name="Coleine C."/>
            <person name="Masonjones S."/>
            <person name="Stajich J.E."/>
        </authorList>
    </citation>
    <scope>NUCLEOTIDE SEQUENCE [LARGE SCALE GENOMIC DNA]</scope>
    <source>
        <strain evidence="8 9">CCFEE 6315</strain>
    </source>
</reference>
<gene>
    <name evidence="8" type="ORF">B0A50_04408</name>
</gene>
<protein>
    <recommendedName>
        <fullName evidence="10">Integral membrane protein</fullName>
    </recommendedName>
</protein>
<evidence type="ECO:0000256" key="4">
    <source>
        <dbReference type="ARBA" id="ARBA00022989"/>
    </source>
</evidence>
<keyword evidence="3 6" id="KW-0812">Transmembrane</keyword>
<feature type="region of interest" description="Disordered" evidence="7">
    <location>
        <begin position="97"/>
        <end position="130"/>
    </location>
</feature>
<evidence type="ECO:0000313" key="9">
    <source>
        <dbReference type="Proteomes" id="UP000308549"/>
    </source>
</evidence>
<evidence type="ECO:0008006" key="10">
    <source>
        <dbReference type="Google" id="ProtNLM"/>
    </source>
</evidence>
<organism evidence="8 9">
    <name type="scientific">Salinomyces thailandicus</name>
    <dbReference type="NCBI Taxonomy" id="706561"/>
    <lineage>
        <taxon>Eukaryota</taxon>
        <taxon>Fungi</taxon>
        <taxon>Dikarya</taxon>
        <taxon>Ascomycota</taxon>
        <taxon>Pezizomycotina</taxon>
        <taxon>Dothideomycetes</taxon>
        <taxon>Dothideomycetidae</taxon>
        <taxon>Mycosphaerellales</taxon>
        <taxon>Teratosphaeriaceae</taxon>
        <taxon>Salinomyces</taxon>
    </lineage>
</organism>
<proteinExistence type="inferred from homology"/>
<keyword evidence="9" id="KW-1185">Reference proteome</keyword>
<dbReference type="OrthoDB" id="10267969at2759"/>
<dbReference type="PANTHER" id="PTHR11266">
    <property type="entry name" value="PEROXISOMAL MEMBRANE PROTEIN 2, PXMP2 MPV17"/>
    <property type="match status" value="1"/>
</dbReference>
<evidence type="ECO:0000256" key="3">
    <source>
        <dbReference type="ARBA" id="ARBA00022692"/>
    </source>
</evidence>
<dbReference type="GO" id="GO:0005778">
    <property type="term" value="C:peroxisomal membrane"/>
    <property type="evidence" value="ECO:0007669"/>
    <property type="project" value="TreeGrafter"/>
</dbReference>
<feature type="transmembrane region" description="Helical" evidence="6">
    <location>
        <begin position="212"/>
        <end position="230"/>
    </location>
</feature>
<comment type="caution">
    <text evidence="8">The sequence shown here is derived from an EMBL/GenBank/DDBJ whole genome shotgun (WGS) entry which is preliminary data.</text>
</comment>
<name>A0A4U0TZU7_9PEZI</name>
<accession>A0A4U0TZU7</accession>
<evidence type="ECO:0000256" key="6">
    <source>
        <dbReference type="RuleBase" id="RU363053"/>
    </source>
</evidence>
<dbReference type="Pfam" id="PF04117">
    <property type="entry name" value="Mpv17_PMP22"/>
    <property type="match status" value="1"/>
</dbReference>
<keyword evidence="4 6" id="KW-1133">Transmembrane helix</keyword>
<dbReference type="InterPro" id="IPR007248">
    <property type="entry name" value="Mpv17_PMP22"/>
</dbReference>
<comment type="similarity">
    <text evidence="2 6">Belongs to the peroxisomal membrane protein PXMP2/4 family.</text>
</comment>
<dbReference type="Proteomes" id="UP000308549">
    <property type="component" value="Unassembled WGS sequence"/>
</dbReference>